<gene>
    <name evidence="6" type="ORF">TELCIR_22224</name>
</gene>
<dbReference type="InterPro" id="IPR027417">
    <property type="entry name" value="P-loop_NTPase"/>
</dbReference>
<dbReference type="PANTHER" id="PTHR18934">
    <property type="entry name" value="ATP-DEPENDENT RNA HELICASE"/>
    <property type="match status" value="1"/>
</dbReference>
<dbReference type="AlphaFoldDB" id="A0A2G9TEJ4"/>
<evidence type="ECO:0000256" key="2">
    <source>
        <dbReference type="ARBA" id="ARBA00022801"/>
    </source>
</evidence>
<feature type="non-terminal residue" evidence="6">
    <location>
        <position position="72"/>
    </location>
</feature>
<protein>
    <recommendedName>
        <fullName evidence="8">Helicase ATP-binding domain-containing protein</fullName>
    </recommendedName>
</protein>
<reference evidence="6 7" key="1">
    <citation type="submission" date="2015-09" db="EMBL/GenBank/DDBJ databases">
        <title>Draft genome of the parasitic nematode Teladorsagia circumcincta isolate WARC Sus (inbred).</title>
        <authorList>
            <person name="Mitreva M."/>
        </authorList>
    </citation>
    <scope>NUCLEOTIDE SEQUENCE [LARGE SCALE GENOMIC DNA]</scope>
    <source>
        <strain evidence="6 7">S</strain>
    </source>
</reference>
<dbReference type="Proteomes" id="UP000230423">
    <property type="component" value="Unassembled WGS sequence"/>
</dbReference>
<dbReference type="GO" id="GO:0004386">
    <property type="term" value="F:helicase activity"/>
    <property type="evidence" value="ECO:0007669"/>
    <property type="project" value="UniProtKB-KW"/>
</dbReference>
<evidence type="ECO:0000256" key="1">
    <source>
        <dbReference type="ARBA" id="ARBA00022741"/>
    </source>
</evidence>
<evidence type="ECO:0000313" key="6">
    <source>
        <dbReference type="EMBL" id="PIO56377.1"/>
    </source>
</evidence>
<dbReference type="PANTHER" id="PTHR18934:SF99">
    <property type="entry name" value="ATP-DEPENDENT RNA HELICASE DHX37-RELATED"/>
    <property type="match status" value="1"/>
</dbReference>
<keyword evidence="7" id="KW-1185">Reference proteome</keyword>
<dbReference type="EMBL" id="KZ377596">
    <property type="protein sequence ID" value="PIO56377.1"/>
    <property type="molecule type" value="Genomic_DNA"/>
</dbReference>
<keyword evidence="2" id="KW-0378">Hydrolase</keyword>
<accession>A0A2G9TEJ4</accession>
<evidence type="ECO:0000256" key="3">
    <source>
        <dbReference type="ARBA" id="ARBA00022806"/>
    </source>
</evidence>
<proteinExistence type="predicted"/>
<evidence type="ECO:0008006" key="8">
    <source>
        <dbReference type="Google" id="ProtNLM"/>
    </source>
</evidence>
<dbReference type="GO" id="GO:0016787">
    <property type="term" value="F:hydrolase activity"/>
    <property type="evidence" value="ECO:0007669"/>
    <property type="project" value="UniProtKB-KW"/>
</dbReference>
<name>A0A2G9TEJ4_TELCI</name>
<keyword evidence="4" id="KW-0067">ATP-binding</keyword>
<dbReference type="OrthoDB" id="10253254at2759"/>
<evidence type="ECO:0000256" key="4">
    <source>
        <dbReference type="ARBA" id="ARBA00022840"/>
    </source>
</evidence>
<evidence type="ECO:0000256" key="5">
    <source>
        <dbReference type="SAM" id="MobiDB-lite"/>
    </source>
</evidence>
<dbReference type="SUPFAM" id="SSF52540">
    <property type="entry name" value="P-loop containing nucleoside triphosphate hydrolases"/>
    <property type="match status" value="1"/>
</dbReference>
<feature type="compositionally biased region" description="Basic residues" evidence="5">
    <location>
        <begin position="1"/>
        <end position="13"/>
    </location>
</feature>
<feature type="region of interest" description="Disordered" evidence="5">
    <location>
        <begin position="1"/>
        <end position="31"/>
    </location>
</feature>
<sequence>MLPPKMKKKRRRPVSANGTEMPSARKALEHEDITPSLPIHDVQYQIMEALHKHETVVLIGETGCGKSTQVPQ</sequence>
<dbReference type="GO" id="GO:0003723">
    <property type="term" value="F:RNA binding"/>
    <property type="evidence" value="ECO:0007669"/>
    <property type="project" value="TreeGrafter"/>
</dbReference>
<dbReference type="Gene3D" id="3.40.50.300">
    <property type="entry name" value="P-loop containing nucleotide triphosphate hydrolases"/>
    <property type="match status" value="1"/>
</dbReference>
<keyword evidence="3" id="KW-0347">Helicase</keyword>
<dbReference type="GO" id="GO:0005524">
    <property type="term" value="F:ATP binding"/>
    <property type="evidence" value="ECO:0007669"/>
    <property type="project" value="UniProtKB-KW"/>
</dbReference>
<evidence type="ECO:0000313" key="7">
    <source>
        <dbReference type="Proteomes" id="UP000230423"/>
    </source>
</evidence>
<organism evidence="6 7">
    <name type="scientific">Teladorsagia circumcincta</name>
    <name type="common">Brown stomach worm</name>
    <name type="synonym">Ostertagia circumcincta</name>
    <dbReference type="NCBI Taxonomy" id="45464"/>
    <lineage>
        <taxon>Eukaryota</taxon>
        <taxon>Metazoa</taxon>
        <taxon>Ecdysozoa</taxon>
        <taxon>Nematoda</taxon>
        <taxon>Chromadorea</taxon>
        <taxon>Rhabditida</taxon>
        <taxon>Rhabditina</taxon>
        <taxon>Rhabditomorpha</taxon>
        <taxon>Strongyloidea</taxon>
        <taxon>Trichostrongylidae</taxon>
        <taxon>Teladorsagia</taxon>
    </lineage>
</organism>
<keyword evidence="1" id="KW-0547">Nucleotide-binding</keyword>